<dbReference type="EMBL" id="CP000505">
    <property type="protein sequence ID" value="ABL79226.1"/>
    <property type="molecule type" value="Genomic_DNA"/>
</dbReference>
<feature type="transmembrane region" description="Helical" evidence="1">
    <location>
        <begin position="180"/>
        <end position="201"/>
    </location>
</feature>
<dbReference type="KEGG" id="tpe:Tpen_1831"/>
<dbReference type="Gene3D" id="1.20.1250.20">
    <property type="entry name" value="MFS general substrate transporter like domains"/>
    <property type="match status" value="2"/>
</dbReference>
<feature type="transmembrane region" description="Helical" evidence="1">
    <location>
        <begin position="45"/>
        <end position="65"/>
    </location>
</feature>
<dbReference type="GeneID" id="4602068"/>
<dbReference type="HOGENOM" id="CLU_634046_0_0_2"/>
<feature type="transmembrane region" description="Helical" evidence="1">
    <location>
        <begin position="229"/>
        <end position="249"/>
    </location>
</feature>
<dbReference type="STRING" id="368408.Tpen_1831"/>
<feature type="transmembrane region" description="Helical" evidence="1">
    <location>
        <begin position="107"/>
        <end position="127"/>
    </location>
</feature>
<dbReference type="RefSeq" id="WP_011753491.1">
    <property type="nucleotide sequence ID" value="NC_008698.1"/>
</dbReference>
<dbReference type="eggNOG" id="arCOG00146">
    <property type="taxonomic scope" value="Archaea"/>
</dbReference>
<dbReference type="SUPFAM" id="SSF103473">
    <property type="entry name" value="MFS general substrate transporter"/>
    <property type="match status" value="1"/>
</dbReference>
<keyword evidence="1" id="KW-0812">Transmembrane</keyword>
<accession>A1S196</accession>
<reference evidence="3" key="1">
    <citation type="journal article" date="2008" name="J. Bacteriol.">
        <title>Genome sequence of Thermofilum pendens reveals an exceptional loss of biosynthetic pathways without genome reduction.</title>
        <authorList>
            <person name="Anderson I."/>
            <person name="Rodriguez J."/>
            <person name="Susanti D."/>
            <person name="Porat I."/>
            <person name="Reich C."/>
            <person name="Ulrich L.E."/>
            <person name="Elkins J.G."/>
            <person name="Mavromatis K."/>
            <person name="Lykidis A."/>
            <person name="Kim E."/>
            <person name="Thompson L.S."/>
            <person name="Nolan M."/>
            <person name="Land M."/>
            <person name="Copeland A."/>
            <person name="Lapidus A."/>
            <person name="Lucas S."/>
            <person name="Detter C."/>
            <person name="Zhulin I.B."/>
            <person name="Olsen G.J."/>
            <person name="Whitman W."/>
            <person name="Mukhopadhyay B."/>
            <person name="Bristow J."/>
            <person name="Kyrpides N."/>
        </authorList>
    </citation>
    <scope>NUCLEOTIDE SEQUENCE [LARGE SCALE GENOMIC DNA]</scope>
    <source>
        <strain evidence="3">DSM 2475 / Hrk 5</strain>
    </source>
</reference>
<dbReference type="EnsemblBacteria" id="ABL79226">
    <property type="protein sequence ID" value="ABL79226"/>
    <property type="gene ID" value="Tpen_1831"/>
</dbReference>
<sequence length="430" mass="47571">MLTRKQRVAYGFARFGSTIFMGLYDFASFYIYWQVFRLDPLLSGYMGAIGKITIMVASLLVGYLSDSIWTRWGRRKPFIATGAPLLAFSGFLHFTPIYFLQGATQEALFLWGAATSSMFHFFYAWLLTPFQAWLPEISEPSERIDISMLQNVANILGNIVSTVTGFLAKMLVARGLLMPLVGAYALVLVALFTPPVVLLPVERRAEPTRPSLKDLLTVFRYREYMKWMAVRGLMSSSVQMLTITIIAYIEKVIGVEHSLASASFGVILVVFVAGAFPLWGRLGKRAGKGRALTLSMTLLGATLLMTPLPHFVDPGVFRVLLGYVLVALGAVAVSAYVLFPYAVLADLAHWYEVQTGEKRAGLFTGFEGIPINVFESLAYLVTGFLMSLPQVPGSEYTYGLILWGPVASLFTLVALAILRRTNVDPFLAKK</sequence>
<feature type="transmembrane region" description="Helical" evidence="1">
    <location>
        <begin position="12"/>
        <end position="33"/>
    </location>
</feature>
<dbReference type="Pfam" id="PF13347">
    <property type="entry name" value="MFS_2"/>
    <property type="match status" value="1"/>
</dbReference>
<dbReference type="Proteomes" id="UP000000641">
    <property type="component" value="Chromosome"/>
</dbReference>
<feature type="transmembrane region" description="Helical" evidence="1">
    <location>
        <begin position="261"/>
        <end position="279"/>
    </location>
</feature>
<name>A1S196_THEPD</name>
<dbReference type="AlphaFoldDB" id="A1S196"/>
<feature type="transmembrane region" description="Helical" evidence="1">
    <location>
        <begin position="360"/>
        <end position="380"/>
    </location>
</feature>
<evidence type="ECO:0000256" key="1">
    <source>
        <dbReference type="SAM" id="Phobius"/>
    </source>
</evidence>
<keyword evidence="1" id="KW-1133">Transmembrane helix</keyword>
<gene>
    <name evidence="2" type="ordered locus">Tpen_1831</name>
</gene>
<feature type="transmembrane region" description="Helical" evidence="1">
    <location>
        <begin position="400"/>
        <end position="418"/>
    </location>
</feature>
<dbReference type="OrthoDB" id="31133at2157"/>
<evidence type="ECO:0000313" key="3">
    <source>
        <dbReference type="Proteomes" id="UP000000641"/>
    </source>
</evidence>
<proteinExistence type="predicted"/>
<protein>
    <submittedName>
        <fullName evidence="2">Major facilitator superfamily MFS_1</fullName>
    </submittedName>
</protein>
<dbReference type="PANTHER" id="PTHR23528:SF1">
    <property type="entry name" value="MAJOR FACILITATOR SUPERFAMILY (MFS) PROFILE DOMAIN-CONTAINING PROTEIN"/>
    <property type="match status" value="1"/>
</dbReference>
<evidence type="ECO:0000313" key="2">
    <source>
        <dbReference type="EMBL" id="ABL79226.1"/>
    </source>
</evidence>
<feature type="transmembrane region" description="Helical" evidence="1">
    <location>
        <begin position="291"/>
        <end position="308"/>
    </location>
</feature>
<keyword evidence="3" id="KW-1185">Reference proteome</keyword>
<feature type="transmembrane region" description="Helical" evidence="1">
    <location>
        <begin position="77"/>
        <end position="101"/>
    </location>
</feature>
<organism evidence="2 3">
    <name type="scientific">Thermofilum pendens (strain DSM 2475 / Hrk 5)</name>
    <dbReference type="NCBI Taxonomy" id="368408"/>
    <lineage>
        <taxon>Archaea</taxon>
        <taxon>Thermoproteota</taxon>
        <taxon>Thermoprotei</taxon>
        <taxon>Thermofilales</taxon>
        <taxon>Thermofilaceae</taxon>
        <taxon>Thermofilum</taxon>
    </lineage>
</organism>
<dbReference type="PANTHER" id="PTHR23528">
    <property type="match status" value="1"/>
</dbReference>
<keyword evidence="1" id="KW-0472">Membrane</keyword>
<dbReference type="InterPro" id="IPR036259">
    <property type="entry name" value="MFS_trans_sf"/>
</dbReference>
<feature type="transmembrane region" description="Helical" evidence="1">
    <location>
        <begin position="320"/>
        <end position="339"/>
    </location>
</feature>